<evidence type="ECO:0000313" key="1">
    <source>
        <dbReference type="EMBL" id="RAP75659.1"/>
    </source>
</evidence>
<proteinExistence type="predicted"/>
<protein>
    <submittedName>
        <fullName evidence="1">Uncharacterized protein</fullName>
    </submittedName>
</protein>
<name>A0A328TYU7_9BACL</name>
<dbReference type="OrthoDB" id="529831at2"/>
<dbReference type="AlphaFoldDB" id="A0A328TYU7"/>
<comment type="caution">
    <text evidence="1">The sequence shown here is derived from an EMBL/GenBank/DDBJ whole genome shotgun (WGS) entry which is preliminary data.</text>
</comment>
<organism evidence="1 2">
    <name type="scientific">Paenibacillus montanisoli</name>
    <dbReference type="NCBI Taxonomy" id="2081970"/>
    <lineage>
        <taxon>Bacteria</taxon>
        <taxon>Bacillati</taxon>
        <taxon>Bacillota</taxon>
        <taxon>Bacilli</taxon>
        <taxon>Bacillales</taxon>
        <taxon>Paenibacillaceae</taxon>
        <taxon>Paenibacillus</taxon>
    </lineage>
</organism>
<dbReference type="RefSeq" id="WP_112881885.1">
    <property type="nucleotide sequence ID" value="NZ_QLUW01000002.1"/>
</dbReference>
<reference evidence="1 2" key="1">
    <citation type="submission" date="2018-06" db="EMBL/GenBank/DDBJ databases">
        <title>Paenibacillus montanisoli sp. nov., isolated from mountain area soil.</title>
        <authorList>
            <person name="Wu M."/>
        </authorList>
    </citation>
    <scope>NUCLEOTIDE SEQUENCE [LARGE SCALE GENOMIC DNA]</scope>
    <source>
        <strain evidence="1 2">RA17</strain>
    </source>
</reference>
<dbReference type="EMBL" id="QLUW01000002">
    <property type="protein sequence ID" value="RAP75659.1"/>
    <property type="molecule type" value="Genomic_DNA"/>
</dbReference>
<gene>
    <name evidence="1" type="ORF">DL346_09370</name>
</gene>
<dbReference type="Proteomes" id="UP000249260">
    <property type="component" value="Unassembled WGS sequence"/>
</dbReference>
<keyword evidence="2" id="KW-1185">Reference proteome</keyword>
<evidence type="ECO:0000313" key="2">
    <source>
        <dbReference type="Proteomes" id="UP000249260"/>
    </source>
</evidence>
<accession>A0A328TYU7</accession>
<sequence>MKGQGIHRLFLIGAAFIALICDPAQTLALKSEQPSVQLIVKTSPNAAFASKMTLDPEVWVNAVAEGTTQKTEYAPITDTYLSINDKAYSIDLAYQLYDTAHSLAIQLSGNMKQQLKTHVSALKSKHYGRLLSWPEAKQIITMKSMVTVVDLETGLRFEVQRRAGSTHADVQPLTKRDTEIMKEIYQGKWSWRRRAILVEKDGNTIAASMHGMPHGGDGIPDNDFNGHFCIHFLGSSTHKTGSVDPDHQTMVQKAAGKLTRYVQHASPNDVVELFFISINQRDPEIMTAIFPYRNHEQLARLKQEAAGIIAIRRMSDFAESEASDLLAIDIPATAVIYRDGFRKAEKSLVFQLRRSSVLQAWKIEHVENAL</sequence>